<dbReference type="PROSITE" id="PS50929">
    <property type="entry name" value="ABC_TM1F"/>
    <property type="match status" value="2"/>
</dbReference>
<keyword evidence="9 11" id="KW-0472">Membrane</keyword>
<dbReference type="CDD" id="cd18603">
    <property type="entry name" value="ABC_6TM_MRP1_2_3_6_D2_like"/>
    <property type="match status" value="1"/>
</dbReference>
<feature type="transmembrane region" description="Helical" evidence="11">
    <location>
        <begin position="542"/>
        <end position="568"/>
    </location>
</feature>
<dbReference type="InterPro" id="IPR011527">
    <property type="entry name" value="ABC1_TM_dom"/>
</dbReference>
<evidence type="ECO:0000313" key="14">
    <source>
        <dbReference type="EMBL" id="KAI0305966.1"/>
    </source>
</evidence>
<keyword evidence="5" id="KW-0677">Repeat</keyword>
<dbReference type="PROSITE" id="PS00211">
    <property type="entry name" value="ABC_TRANSPORTER_1"/>
    <property type="match status" value="2"/>
</dbReference>
<keyword evidence="2" id="KW-0813">Transport</keyword>
<feature type="transmembrane region" description="Helical" evidence="11">
    <location>
        <begin position="73"/>
        <end position="96"/>
    </location>
</feature>
<dbReference type="SMART" id="SM00382">
    <property type="entry name" value="AAA"/>
    <property type="match status" value="2"/>
</dbReference>
<evidence type="ECO:0000313" key="15">
    <source>
        <dbReference type="Proteomes" id="UP001203297"/>
    </source>
</evidence>
<dbReference type="Proteomes" id="UP001203297">
    <property type="component" value="Unassembled WGS sequence"/>
</dbReference>
<dbReference type="PANTHER" id="PTHR24223:SF443">
    <property type="entry name" value="MULTIDRUG-RESISTANCE LIKE PROTEIN 1, ISOFORM I"/>
    <property type="match status" value="1"/>
</dbReference>
<feature type="transmembrane region" description="Helical" evidence="11">
    <location>
        <begin position="398"/>
        <end position="419"/>
    </location>
</feature>
<accession>A0AAD4M8V5</accession>
<keyword evidence="7" id="KW-0067">ATP-binding</keyword>
<name>A0AAD4M8V5_9AGAM</name>
<keyword evidence="4 11" id="KW-0812">Transmembrane</keyword>
<evidence type="ECO:0000256" key="3">
    <source>
        <dbReference type="ARBA" id="ARBA00022554"/>
    </source>
</evidence>
<feature type="transmembrane region" description="Helical" evidence="11">
    <location>
        <begin position="263"/>
        <end position="284"/>
    </location>
</feature>
<gene>
    <name evidence="14" type="ORF">B0F90DRAFT_1808520</name>
</gene>
<dbReference type="InterPro" id="IPR027417">
    <property type="entry name" value="P-loop_NTPase"/>
</dbReference>
<keyword evidence="15" id="KW-1185">Reference proteome</keyword>
<evidence type="ECO:0000256" key="8">
    <source>
        <dbReference type="ARBA" id="ARBA00022989"/>
    </source>
</evidence>
<proteinExistence type="predicted"/>
<feature type="transmembrane region" description="Helical" evidence="11">
    <location>
        <begin position="34"/>
        <end position="53"/>
    </location>
</feature>
<evidence type="ECO:0000256" key="9">
    <source>
        <dbReference type="ARBA" id="ARBA00023136"/>
    </source>
</evidence>
<evidence type="ECO:0000256" key="2">
    <source>
        <dbReference type="ARBA" id="ARBA00022448"/>
    </source>
</evidence>
<dbReference type="InterPro" id="IPR036640">
    <property type="entry name" value="ABC1_TM_sf"/>
</dbReference>
<dbReference type="GO" id="GO:0005524">
    <property type="term" value="F:ATP binding"/>
    <property type="evidence" value="ECO:0007669"/>
    <property type="project" value="UniProtKB-KW"/>
</dbReference>
<dbReference type="InterPro" id="IPR050173">
    <property type="entry name" value="ABC_transporter_C-like"/>
</dbReference>
<keyword evidence="6" id="KW-0547">Nucleotide-binding</keyword>
<feature type="transmembrane region" description="Helical" evidence="11">
    <location>
        <begin position="504"/>
        <end position="530"/>
    </location>
</feature>
<feature type="transmembrane region" description="Helical" evidence="11">
    <location>
        <begin position="966"/>
        <end position="993"/>
    </location>
</feature>
<feature type="transmembrane region" description="Helical" evidence="11">
    <location>
        <begin position="102"/>
        <end position="124"/>
    </location>
</feature>
<comment type="caution">
    <text evidence="14">The sequence shown here is derived from an EMBL/GenBank/DDBJ whole genome shotgun (WGS) entry which is preliminary data.</text>
</comment>
<protein>
    <submittedName>
        <fullName evidence="14">Metal resistance protein YCF1</fullName>
    </submittedName>
</protein>
<dbReference type="FunFam" id="3.40.50.300:FF:000997">
    <property type="entry name" value="Multidrug resistance-associated protein 1"/>
    <property type="match status" value="1"/>
</dbReference>
<evidence type="ECO:0000256" key="7">
    <source>
        <dbReference type="ARBA" id="ARBA00022840"/>
    </source>
</evidence>
<dbReference type="CDD" id="cd03244">
    <property type="entry name" value="ABCC_MRP_domain2"/>
    <property type="match status" value="1"/>
</dbReference>
<dbReference type="PROSITE" id="PS50893">
    <property type="entry name" value="ABC_TRANSPORTER_2"/>
    <property type="match status" value="2"/>
</dbReference>
<feature type="transmembrane region" description="Helical" evidence="11">
    <location>
        <begin position="168"/>
        <end position="186"/>
    </location>
</feature>
<feature type="transmembrane region" description="Helical" evidence="11">
    <location>
        <begin position="425"/>
        <end position="448"/>
    </location>
</feature>
<feature type="transmembrane region" description="Helical" evidence="11">
    <location>
        <begin position="136"/>
        <end position="156"/>
    </location>
</feature>
<feature type="domain" description="ABC transporter" evidence="12">
    <location>
        <begin position="599"/>
        <end position="824"/>
    </location>
</feature>
<dbReference type="GO" id="GO:0000329">
    <property type="term" value="C:fungal-type vacuole membrane"/>
    <property type="evidence" value="ECO:0007669"/>
    <property type="project" value="UniProtKB-ARBA"/>
</dbReference>
<evidence type="ECO:0000256" key="1">
    <source>
        <dbReference type="ARBA" id="ARBA00004128"/>
    </source>
</evidence>
<evidence type="ECO:0000256" key="10">
    <source>
        <dbReference type="SAM" id="MobiDB-lite"/>
    </source>
</evidence>
<feature type="transmembrane region" description="Helical" evidence="11">
    <location>
        <begin position="925"/>
        <end position="946"/>
    </location>
</feature>
<evidence type="ECO:0000259" key="12">
    <source>
        <dbReference type="PROSITE" id="PS50893"/>
    </source>
</evidence>
<feature type="domain" description="ABC transmembrane type-1" evidence="13">
    <location>
        <begin position="926"/>
        <end position="1170"/>
    </location>
</feature>
<evidence type="ECO:0000256" key="5">
    <source>
        <dbReference type="ARBA" id="ARBA00022737"/>
    </source>
</evidence>
<feature type="compositionally biased region" description="Low complexity" evidence="10">
    <location>
        <begin position="829"/>
        <end position="841"/>
    </location>
</feature>
<dbReference type="EMBL" id="WTXG01000004">
    <property type="protein sequence ID" value="KAI0305966.1"/>
    <property type="molecule type" value="Genomic_DNA"/>
</dbReference>
<feature type="domain" description="ABC transmembrane type-1" evidence="13">
    <location>
        <begin position="276"/>
        <end position="569"/>
    </location>
</feature>
<dbReference type="CDD" id="cd03250">
    <property type="entry name" value="ABCC_MRP_domain1"/>
    <property type="match status" value="1"/>
</dbReference>
<keyword evidence="3" id="KW-0926">Vacuole</keyword>
<organism evidence="14 15">
    <name type="scientific">Multifurca ochricompacta</name>
    <dbReference type="NCBI Taxonomy" id="376703"/>
    <lineage>
        <taxon>Eukaryota</taxon>
        <taxon>Fungi</taxon>
        <taxon>Dikarya</taxon>
        <taxon>Basidiomycota</taxon>
        <taxon>Agaricomycotina</taxon>
        <taxon>Agaricomycetes</taxon>
        <taxon>Russulales</taxon>
        <taxon>Russulaceae</taxon>
        <taxon>Multifurca</taxon>
    </lineage>
</organism>
<dbReference type="Pfam" id="PF24357">
    <property type="entry name" value="TMD0_ABC"/>
    <property type="match status" value="1"/>
</dbReference>
<dbReference type="GO" id="GO:0016887">
    <property type="term" value="F:ATP hydrolysis activity"/>
    <property type="evidence" value="ECO:0007669"/>
    <property type="project" value="InterPro"/>
</dbReference>
<dbReference type="Pfam" id="PF00664">
    <property type="entry name" value="ABC_membrane"/>
    <property type="match status" value="2"/>
</dbReference>
<dbReference type="SUPFAM" id="SSF90123">
    <property type="entry name" value="ABC transporter transmembrane region"/>
    <property type="match status" value="2"/>
</dbReference>
<dbReference type="Gene3D" id="1.20.1560.10">
    <property type="entry name" value="ABC transporter type 1, transmembrane domain"/>
    <property type="match status" value="3"/>
</dbReference>
<feature type="compositionally biased region" description="Polar residues" evidence="10">
    <location>
        <begin position="842"/>
        <end position="854"/>
    </location>
</feature>
<evidence type="ECO:0000256" key="11">
    <source>
        <dbReference type="SAM" id="Phobius"/>
    </source>
</evidence>
<dbReference type="InterPro" id="IPR003593">
    <property type="entry name" value="AAA+_ATPase"/>
</dbReference>
<dbReference type="InterPro" id="IPR017871">
    <property type="entry name" value="ABC_transporter-like_CS"/>
</dbReference>
<feature type="region of interest" description="Disordered" evidence="10">
    <location>
        <begin position="827"/>
        <end position="860"/>
    </location>
</feature>
<comment type="subcellular location">
    <subcellularLocation>
        <location evidence="1">Vacuole membrane</location>
        <topology evidence="1">Multi-pass membrane protein</topology>
    </subcellularLocation>
</comment>
<dbReference type="CDD" id="cd18595">
    <property type="entry name" value="ABC_6TM_MRP1_2_3_6_D1_like"/>
    <property type="match status" value="1"/>
</dbReference>
<feature type="transmembrane region" description="Helical" evidence="11">
    <location>
        <begin position="325"/>
        <end position="347"/>
    </location>
</feature>
<dbReference type="Pfam" id="PF00005">
    <property type="entry name" value="ABC_tran"/>
    <property type="match status" value="2"/>
</dbReference>
<reference evidence="14" key="1">
    <citation type="journal article" date="2022" name="New Phytol.">
        <title>Evolutionary transition to the ectomycorrhizal habit in the genomes of a hyperdiverse lineage of mushroom-forming fungi.</title>
        <authorList>
            <person name="Looney B."/>
            <person name="Miyauchi S."/>
            <person name="Morin E."/>
            <person name="Drula E."/>
            <person name="Courty P.E."/>
            <person name="Kohler A."/>
            <person name="Kuo A."/>
            <person name="LaButti K."/>
            <person name="Pangilinan J."/>
            <person name="Lipzen A."/>
            <person name="Riley R."/>
            <person name="Andreopoulos W."/>
            <person name="He G."/>
            <person name="Johnson J."/>
            <person name="Nolan M."/>
            <person name="Tritt A."/>
            <person name="Barry K.W."/>
            <person name="Grigoriev I.V."/>
            <person name="Nagy L.G."/>
            <person name="Hibbett D."/>
            <person name="Henrissat B."/>
            <person name="Matheny P.B."/>
            <person name="Labbe J."/>
            <person name="Martin F.M."/>
        </authorList>
    </citation>
    <scope>NUCLEOTIDE SEQUENCE</scope>
    <source>
        <strain evidence="14">BPL690</strain>
    </source>
</reference>
<dbReference type="FunFam" id="1.20.1560.10:FF:000020">
    <property type="entry name" value="ABC metal ion transporter"/>
    <property type="match status" value="1"/>
</dbReference>
<evidence type="ECO:0000259" key="13">
    <source>
        <dbReference type="PROSITE" id="PS50929"/>
    </source>
</evidence>
<dbReference type="GO" id="GO:0140359">
    <property type="term" value="F:ABC-type transporter activity"/>
    <property type="evidence" value="ECO:0007669"/>
    <property type="project" value="InterPro"/>
</dbReference>
<keyword evidence="8 11" id="KW-1133">Transmembrane helix</keyword>
<feature type="domain" description="ABC transporter" evidence="12">
    <location>
        <begin position="1209"/>
        <end position="1416"/>
    </location>
</feature>
<dbReference type="FunFam" id="3.40.50.300:FF:003492">
    <property type="entry name" value="AGAP012735-PA"/>
    <property type="match status" value="1"/>
</dbReference>
<dbReference type="Gene3D" id="3.40.50.300">
    <property type="entry name" value="P-loop containing nucleotide triphosphate hydrolases"/>
    <property type="match status" value="2"/>
</dbReference>
<evidence type="ECO:0000256" key="6">
    <source>
        <dbReference type="ARBA" id="ARBA00022741"/>
    </source>
</evidence>
<dbReference type="InterPro" id="IPR056227">
    <property type="entry name" value="TMD0_ABC"/>
</dbReference>
<dbReference type="PANTHER" id="PTHR24223">
    <property type="entry name" value="ATP-BINDING CASSETTE SUB-FAMILY C"/>
    <property type="match status" value="1"/>
</dbReference>
<dbReference type="InterPro" id="IPR003439">
    <property type="entry name" value="ABC_transporter-like_ATP-bd"/>
</dbReference>
<sequence length="1421" mass="156739">MLPNDDNISIIICNHNEGWGPVSRLRPFDLTPCFQEGVLFSTPLTFFLLLGLFRSWNLCRISSLQRSQKLNTWILWAKLVILASICLISIVKLVFASIHPQWVYFFPSVILEVAAFLALPLLTYLNHTRTRCSSTIVLLFWLGYFLTLLIWSRTTLNVTHLYPPPVFALRWGIGGLGVVAFALECLGPEFRAEPNDTPRLNPESPLLTANIFSVWTFGWLTPLMSQGAKQFITEDDLPELVSEDEATKLGQILQHAMKKHKSLWTALFVSYGGPYVVAACLKILQDCLSFLQPQLLRLFLSFISAYQSARLSGTDDKLAPSPVEGFSIAAIMFIAAITQSIILHQYFQRCYETGMRVRAGLVTAIYQKALVLSNDESGKASGDIVNLMSVDASRLQDLCTYGLMAISAPLQVTLAFISLYNLLGWSAFVGVAIMIFSVPLNTVIASFLKNLQIRQMKNKDKRSRLMSELLANIRSIKLYAWEHAFLRRVLSVRNEQELKMLRKIGIYTALNTALWSGIPLLVAFSSFATAALISSQPLTSDVIFPAISLFMLLQFPLAMVAILVNQIIEGVVSAKRLQSYLGGDELQPDARDLVLNSSLRIGDVVLAIKDGEFSWSKDATSPTLEGVNLVVRKGELTGIVGRVGAGKSSLLSAIIGDMRRIEGKVSVHGTVAYAPQNPWLMGASIRDNIVFSHEYDEAFYNLVLDSCALRPDLELLPDGDMTELSGGQRARVSLARAVYARADLVLLDDVLAAVDSQVARQMFDQVIGPRGLLATKARVVVTHSVSFLSKFDQLVYLRRGIITESGSFSNLVGNKESHIYKLVHGLGHTSRSTSSGTPTPTWNGEGSALSSSPTPEEGTLTEDKLDALGEKLTRQKSFSRAVLAPVTSRSTKASSGGLSEEQSAQGRVKPHVYLRYIEAASKAGFALFVIAMALQQTLQILGTFALKHWSEGNRQNGENRSAVKSLWAYGLLSFSATVLNCVASILILVLCSLRSSKHLHDAMLHSVIRAPLTFFELTPSGRILNLFTKDTNVVDQVLARVIQYYLATSRELQRLNAVSRSPVVSWFSESLSGLSTIRAFNQQAIFTEINERRIDRNQMCYLPSTSVNRWLAVRLEFIGALIILISCLLSVGALITSGVDAGLVGLVISYALNTTSSLNWLVRSASEVEQNIVSVERMLRYIELKPEAPYEIPETQPECLWPAEGRVEFRSYSLRYRPELDLVLKNISLTLHPGEKIGICGRTGAGKSSLLLALFRILEPAEGTILIDGGTVRENIDPVGEHQDKDIWEALERAYLKEYVDSLPEGLDAPVREGGSSLSAGQRQLVCFARALLRKTKILVLDEATSAVDLETDKAIQQIIRGPQFKHTTILTIAHRLNTIMDSDRILVLSAGEVAEFDAPSNLLTKPDSKFRSLAVEAGLA</sequence>
<feature type="transmembrane region" description="Helical" evidence="11">
    <location>
        <begin position="1117"/>
        <end position="1135"/>
    </location>
</feature>
<dbReference type="SUPFAM" id="SSF52540">
    <property type="entry name" value="P-loop containing nucleoside triphosphate hydrolases"/>
    <property type="match status" value="2"/>
</dbReference>
<evidence type="ECO:0000256" key="4">
    <source>
        <dbReference type="ARBA" id="ARBA00022692"/>
    </source>
</evidence>